<dbReference type="HOGENOM" id="CLU_009834_7_2_4"/>
<gene>
    <name evidence="3" type="ORF">O987_10790</name>
</gene>
<sequence length="260" mass="27402">MSELVLWEQRNGVGHIVLNQPDQGNVISTPMAHALAAVVQQACKADIGAVLISAAGKQFCVGGDIREFVQNRNHLPRQITEILALLNPTMHALVTMPVPVISAIQGALGGGGIGLGLCADIVLASTKVFLRGGYSAIGLSPDLGSSYYLSRRAGAAKAKYLLMSNRPASAQDCLRMGIFDELHEPDALAAQALQLAEELAAGATPSLAHIKRLCDSAHSHDLAAHLEAERLAIIDCASHANSSEGVSAFLEKRTPAFSRR</sequence>
<comment type="similarity">
    <text evidence="1 2">Belongs to the enoyl-CoA hydratase/isomerase family.</text>
</comment>
<dbReference type="InterPro" id="IPR029045">
    <property type="entry name" value="ClpP/crotonase-like_dom_sf"/>
</dbReference>
<evidence type="ECO:0000256" key="2">
    <source>
        <dbReference type="RuleBase" id="RU003707"/>
    </source>
</evidence>
<dbReference type="Proteomes" id="UP000028782">
    <property type="component" value="Chromosome"/>
</dbReference>
<dbReference type="EMBL" id="CP006704">
    <property type="protein sequence ID" value="AIJ46279.1"/>
    <property type="molecule type" value="Genomic_DNA"/>
</dbReference>
<evidence type="ECO:0000256" key="1">
    <source>
        <dbReference type="ARBA" id="ARBA00005254"/>
    </source>
</evidence>
<dbReference type="KEGG" id="ctes:O987_10790"/>
<dbReference type="PROSITE" id="PS00166">
    <property type="entry name" value="ENOYL_COA_HYDRATASE"/>
    <property type="match status" value="1"/>
</dbReference>
<dbReference type="SUPFAM" id="SSF52096">
    <property type="entry name" value="ClpP/crotonase"/>
    <property type="match status" value="1"/>
</dbReference>
<dbReference type="InterPro" id="IPR018376">
    <property type="entry name" value="Enoyl-CoA_hyd/isom_CS"/>
</dbReference>
<reference evidence="3 4" key="1">
    <citation type="journal article" date="2014" name="Genome Announc.">
        <title>Complete Genome Sequence of Polychlorinated Biphenyl Degrader Comamonas testosteroni TK102 (NBRC 109938).</title>
        <authorList>
            <person name="Fukuda K."/>
            <person name="Hosoyama A."/>
            <person name="Tsuchikane K."/>
            <person name="Ohji S."/>
            <person name="Yamazoe A."/>
            <person name="Fujita N."/>
            <person name="Shintani M."/>
            <person name="Kimbara K."/>
        </authorList>
    </citation>
    <scope>NUCLEOTIDE SEQUENCE [LARGE SCALE GENOMIC DNA]</scope>
    <source>
        <strain evidence="3">TK102</strain>
    </source>
</reference>
<dbReference type="Gene3D" id="1.10.12.10">
    <property type="entry name" value="Lyase 2-enoyl-coa Hydratase, Chain A, domain 2"/>
    <property type="match status" value="1"/>
</dbReference>
<dbReference type="GO" id="GO:0003824">
    <property type="term" value="F:catalytic activity"/>
    <property type="evidence" value="ECO:0007669"/>
    <property type="project" value="InterPro"/>
</dbReference>
<dbReference type="InterPro" id="IPR014748">
    <property type="entry name" value="Enoyl-CoA_hydra_C"/>
</dbReference>
<accession>A0A076PHL2</accession>
<protein>
    <submittedName>
        <fullName evidence="3">Enoyl-CoA hydratase</fullName>
    </submittedName>
</protein>
<dbReference type="CDD" id="cd06558">
    <property type="entry name" value="crotonase-like"/>
    <property type="match status" value="1"/>
</dbReference>
<dbReference type="Gene3D" id="3.90.226.10">
    <property type="entry name" value="2-enoyl-CoA Hydratase, Chain A, domain 1"/>
    <property type="match status" value="1"/>
</dbReference>
<dbReference type="RefSeq" id="WP_043372065.1">
    <property type="nucleotide sequence ID" value="NZ_CP006704.1"/>
</dbReference>
<name>A0A076PHL2_COMTE</name>
<organism evidence="3 4">
    <name type="scientific">Comamonas testosteroni TK102</name>
    <dbReference type="NCBI Taxonomy" id="1392005"/>
    <lineage>
        <taxon>Bacteria</taxon>
        <taxon>Pseudomonadati</taxon>
        <taxon>Pseudomonadota</taxon>
        <taxon>Betaproteobacteria</taxon>
        <taxon>Burkholderiales</taxon>
        <taxon>Comamonadaceae</taxon>
        <taxon>Comamonas</taxon>
    </lineage>
</organism>
<evidence type="ECO:0000313" key="4">
    <source>
        <dbReference type="Proteomes" id="UP000028782"/>
    </source>
</evidence>
<evidence type="ECO:0000313" key="3">
    <source>
        <dbReference type="EMBL" id="AIJ46279.1"/>
    </source>
</evidence>
<dbReference type="PANTHER" id="PTHR43459">
    <property type="entry name" value="ENOYL-COA HYDRATASE"/>
    <property type="match status" value="1"/>
</dbReference>
<dbReference type="PANTHER" id="PTHR43459:SF1">
    <property type="entry name" value="EG:BACN32G11.4 PROTEIN"/>
    <property type="match status" value="1"/>
</dbReference>
<proteinExistence type="inferred from homology"/>
<dbReference type="AlphaFoldDB" id="A0A076PHL2"/>
<dbReference type="InterPro" id="IPR001753">
    <property type="entry name" value="Enoyl-CoA_hydra/iso"/>
</dbReference>
<dbReference type="Pfam" id="PF00378">
    <property type="entry name" value="ECH_1"/>
    <property type="match status" value="1"/>
</dbReference>